<accession>A0AAV6U9U6</accession>
<dbReference type="FunFam" id="2.60.40.1930:FF:000001">
    <property type="entry name" value="CD109 isoform 3"/>
    <property type="match status" value="1"/>
</dbReference>
<comment type="subunit">
    <text evidence="4">Heterodimer of a TEP1-N chain and an TEP1-C chain non-covalently linked. Forms a complex composed of TEP1-N and TEP1-C heterodimer, LRIM1 and APL1C; the interaction stabilizes TEP1-N and TEP1-C heterodimer, prevents its binding to tissues while circulating in the hemolymph and protects the thioester bond from hydrolysis. Mature TEP1 and to a lesser extent full-length TEP1 interact with SPCLIP1; the interaction is induced by microbial infection.</text>
</comment>
<gene>
    <name evidence="9" type="ORF">JTE90_022775</name>
</gene>
<dbReference type="SMART" id="SM01359">
    <property type="entry name" value="A2M_N_2"/>
    <property type="match status" value="1"/>
</dbReference>
<feature type="chain" id="PRO_5043966939" description="TEP1-F" evidence="7">
    <location>
        <begin position="23"/>
        <end position="893"/>
    </location>
</feature>
<keyword evidence="1 7" id="KW-0732">Signal</keyword>
<protein>
    <recommendedName>
        <fullName evidence="5">TEP1-F</fullName>
    </recommendedName>
</protein>
<comment type="caution">
    <text evidence="9">The sequence shown here is derived from an EMBL/GenBank/DDBJ whole genome shotgun (WGS) entry which is preliminary data.</text>
</comment>
<evidence type="ECO:0000259" key="8">
    <source>
        <dbReference type="SMART" id="SM01359"/>
    </source>
</evidence>
<dbReference type="Gene3D" id="6.20.50.160">
    <property type="match status" value="1"/>
</dbReference>
<dbReference type="Proteomes" id="UP000827092">
    <property type="component" value="Unassembled WGS sequence"/>
</dbReference>
<evidence type="ECO:0000256" key="6">
    <source>
        <dbReference type="SAM" id="MobiDB-lite"/>
    </source>
</evidence>
<dbReference type="InterPro" id="IPR011625">
    <property type="entry name" value="A2M_N_BRD"/>
</dbReference>
<dbReference type="Pfam" id="PF01835">
    <property type="entry name" value="MG2"/>
    <property type="match status" value="1"/>
</dbReference>
<dbReference type="PROSITE" id="PS51257">
    <property type="entry name" value="PROKAR_LIPOPROTEIN"/>
    <property type="match status" value="1"/>
</dbReference>
<dbReference type="InterPro" id="IPR050473">
    <property type="entry name" value="A2M/Complement_sys"/>
</dbReference>
<dbReference type="InterPro" id="IPR040839">
    <property type="entry name" value="MG4"/>
</dbReference>
<evidence type="ECO:0000256" key="2">
    <source>
        <dbReference type="ARBA" id="ARBA00023180"/>
    </source>
</evidence>
<dbReference type="EMBL" id="JAFNEN010000564">
    <property type="protein sequence ID" value="KAG8180429.1"/>
    <property type="molecule type" value="Genomic_DNA"/>
</dbReference>
<dbReference type="Gene3D" id="2.60.40.1940">
    <property type="match status" value="1"/>
</dbReference>
<dbReference type="InterPro" id="IPR002890">
    <property type="entry name" value="MG2"/>
</dbReference>
<dbReference type="Pfam" id="PF17791">
    <property type="entry name" value="MG3"/>
    <property type="match status" value="1"/>
</dbReference>
<evidence type="ECO:0000256" key="5">
    <source>
        <dbReference type="ARBA" id="ARBA00078071"/>
    </source>
</evidence>
<dbReference type="PANTHER" id="PTHR11412:SF171">
    <property type="entry name" value="PREGNANCY ZONE PROTEIN-LIKE PROTEIN"/>
    <property type="match status" value="1"/>
</dbReference>
<evidence type="ECO:0000256" key="4">
    <source>
        <dbReference type="ARBA" id="ARBA00063781"/>
    </source>
</evidence>
<organism evidence="9 10">
    <name type="scientific">Oedothorax gibbosus</name>
    <dbReference type="NCBI Taxonomy" id="931172"/>
    <lineage>
        <taxon>Eukaryota</taxon>
        <taxon>Metazoa</taxon>
        <taxon>Ecdysozoa</taxon>
        <taxon>Arthropoda</taxon>
        <taxon>Chelicerata</taxon>
        <taxon>Arachnida</taxon>
        <taxon>Araneae</taxon>
        <taxon>Araneomorphae</taxon>
        <taxon>Entelegynae</taxon>
        <taxon>Araneoidea</taxon>
        <taxon>Linyphiidae</taxon>
        <taxon>Erigoninae</taxon>
        <taxon>Oedothorax</taxon>
    </lineage>
</organism>
<feature type="compositionally biased region" description="Basic and acidic residues" evidence="6">
    <location>
        <begin position="557"/>
        <end position="568"/>
    </location>
</feature>
<evidence type="ECO:0000256" key="1">
    <source>
        <dbReference type="ARBA" id="ARBA00022729"/>
    </source>
</evidence>
<feature type="domain" description="Alpha-2-macroglobulin bait region" evidence="8">
    <location>
        <begin position="476"/>
        <end position="664"/>
    </location>
</feature>
<comment type="function">
    <text evidence="3">Binds covalently through a thioester bond to the pathogen surface resulting in pathogen clearance.</text>
</comment>
<evidence type="ECO:0000256" key="7">
    <source>
        <dbReference type="SAM" id="SignalP"/>
    </source>
</evidence>
<dbReference type="GO" id="GO:0004866">
    <property type="term" value="F:endopeptidase inhibitor activity"/>
    <property type="evidence" value="ECO:0007669"/>
    <property type="project" value="InterPro"/>
</dbReference>
<dbReference type="AlphaFoldDB" id="A0AAV6U9U6"/>
<keyword evidence="10" id="KW-1185">Reference proteome</keyword>
<dbReference type="Pfam" id="PF07703">
    <property type="entry name" value="A2M_BRD"/>
    <property type="match status" value="1"/>
</dbReference>
<dbReference type="Gene3D" id="2.60.40.1930">
    <property type="match status" value="2"/>
</dbReference>
<dbReference type="PANTHER" id="PTHR11412">
    <property type="entry name" value="MACROGLOBULIN / COMPLEMENT"/>
    <property type="match status" value="1"/>
</dbReference>
<evidence type="ECO:0000313" key="10">
    <source>
        <dbReference type="Proteomes" id="UP000827092"/>
    </source>
</evidence>
<keyword evidence="2" id="KW-0325">Glycoprotein</keyword>
<feature type="region of interest" description="Disordered" evidence="6">
    <location>
        <begin position="547"/>
        <end position="568"/>
    </location>
</feature>
<sequence>MKMKNVALLATTLCALILSCLTEEKNGYIFTSPRSLKIGSENELQLLRFGNVAAGKVTVRLYYSEYYNGNETLASEKEFDLAEGEKETFLKFFVDPFISDSVYNGRIEINGTIGDEKIGGSDKVYFSSPKKNIIVIQTDKPMYKPGQEVKGRVLKLDKNLKPSLNESDVGNVYVEDPKGTRLFEFNKLQLDKGLSEFGFPLSEEPVLGRWRITFEYANETESTNFLVSQYVLPKFEVKIHFPPFVLADAKTIPVKVCANYTYGKPVVGHLNLNLSLEQYSYSYNYDKVAVIQESVELDGCFNYDLNISLVQISSGHNYRRIMVVANVIEAGTGIQINETQFLSRQYSPLTLNFNTDENQRQYFKPGLPYTGKLKVTHPDNSAAADEPVSICYTVSRQRIIANWAANKKVKFCKNYTSDNSGLIEYVIPPQNVDTTSIQLEAKSLTYQKQKGESSVLDQPQTSMSVSPFYSPSGSFIQLENIGSKFACGAKKGVKLMFTSRENADFKFNYEVINKAQVVKSGTKEVSFTTDKDISERYDKDSRIINDSEEQLVPTPKKSKDPADEECTAAKESKYVPPIGETTFEIDVDASLSPTFTLLVFYIRDDKETIADSHKFEVEKCFTNKVDFEFTDEVKQPGEKTGIKVKASPNSLCGIKVVDKSVSLMDGGDQLTKDKIYQLVQSFDSGVYYGTNPCNDRKPQPGLYAASTIIKPPGGYSTSQYQDSFASFQDSGLLVISNLILFTRPCSSEGGYGGSSDYYPESFNKPVHVSAQQGNALAFTTIASGTDAVDTNRKIGFAMTTKSAVEVRTEFPETWLFDTEMVGIVIVQSIPSKITQFVSASRSDGNAVVFGSSQRAPLAPLSADAKVHVVTAKSTVEVRKDFPETWLFNVEMVG</sequence>
<feature type="signal peptide" evidence="7">
    <location>
        <begin position="1"/>
        <end position="22"/>
    </location>
</feature>
<dbReference type="Pfam" id="PF17789">
    <property type="entry name" value="MG4"/>
    <property type="match status" value="1"/>
</dbReference>
<reference evidence="9 10" key="1">
    <citation type="journal article" date="2022" name="Nat. Ecol. Evol.">
        <title>A masculinizing supergene underlies an exaggerated male reproductive morph in a spider.</title>
        <authorList>
            <person name="Hendrickx F."/>
            <person name="De Corte Z."/>
            <person name="Sonet G."/>
            <person name="Van Belleghem S.M."/>
            <person name="Kostlbacher S."/>
            <person name="Vangestel C."/>
        </authorList>
    </citation>
    <scope>NUCLEOTIDE SEQUENCE [LARGE SCALE GENOMIC DNA]</scope>
    <source>
        <strain evidence="9">W744_W776</strain>
    </source>
</reference>
<name>A0AAV6U9U6_9ARAC</name>
<evidence type="ECO:0000313" key="9">
    <source>
        <dbReference type="EMBL" id="KAG8180429.1"/>
    </source>
</evidence>
<dbReference type="Gene3D" id="2.60.40.10">
    <property type="entry name" value="Immunoglobulins"/>
    <property type="match status" value="1"/>
</dbReference>
<dbReference type="InterPro" id="IPR013783">
    <property type="entry name" value="Ig-like_fold"/>
</dbReference>
<evidence type="ECO:0000256" key="3">
    <source>
        <dbReference type="ARBA" id="ARBA00057615"/>
    </source>
</evidence>
<proteinExistence type="predicted"/>
<dbReference type="InterPro" id="IPR041555">
    <property type="entry name" value="MG3"/>
</dbReference>